<proteinExistence type="predicted"/>
<dbReference type="InterPro" id="IPR018631">
    <property type="entry name" value="AAA-ATPase-like_dom"/>
</dbReference>
<comment type="caution">
    <text evidence="3">The sequence shown here is derived from an EMBL/GenBank/DDBJ whole genome shotgun (WGS) entry which is preliminary data.</text>
</comment>
<protein>
    <submittedName>
        <fullName evidence="3">AAA-ATPase domain-containing protein</fullName>
    </submittedName>
</protein>
<dbReference type="PANTHER" id="PTHR34825:SF1">
    <property type="entry name" value="AAA-ATPASE-LIKE DOMAIN-CONTAINING PROTEIN"/>
    <property type="match status" value="1"/>
</dbReference>
<dbReference type="Gene3D" id="3.10.20.90">
    <property type="entry name" value="Phosphatidylinositol 3-kinase Catalytic Subunit, Chain A, domain 1"/>
    <property type="match status" value="1"/>
</dbReference>
<dbReference type="SMART" id="SM00213">
    <property type="entry name" value="UBQ"/>
    <property type="match status" value="1"/>
</dbReference>
<reference evidence="3" key="1">
    <citation type="submission" date="2022-01" db="EMBL/GenBank/DDBJ databases">
        <title>Genome Sequence Resource for Two Populations of Ditylenchus destructor, the Migratory Endoparasitic Phytonematode.</title>
        <authorList>
            <person name="Zhang H."/>
            <person name="Lin R."/>
            <person name="Xie B."/>
        </authorList>
    </citation>
    <scope>NUCLEOTIDE SEQUENCE</scope>
    <source>
        <strain evidence="3">BazhouSP</strain>
    </source>
</reference>
<dbReference type="PANTHER" id="PTHR34825">
    <property type="entry name" value="CONSERVED PROTEIN, WITH A WEAK D-GALACTARATE DEHYDRATASE/ALTRONATE HYDROLASE DOMAIN"/>
    <property type="match status" value="1"/>
</dbReference>
<dbReference type="Proteomes" id="UP001201812">
    <property type="component" value="Unassembled WGS sequence"/>
</dbReference>
<dbReference type="SUPFAM" id="SSF54236">
    <property type="entry name" value="Ubiquitin-like"/>
    <property type="match status" value="1"/>
</dbReference>
<evidence type="ECO:0000256" key="1">
    <source>
        <dbReference type="SAM" id="MobiDB-lite"/>
    </source>
</evidence>
<gene>
    <name evidence="3" type="ORF">DdX_18330</name>
</gene>
<feature type="region of interest" description="Disordered" evidence="1">
    <location>
        <begin position="730"/>
        <end position="750"/>
    </location>
</feature>
<name>A0AAD4QY68_9BILA</name>
<organism evidence="3 4">
    <name type="scientific">Ditylenchus destructor</name>
    <dbReference type="NCBI Taxonomy" id="166010"/>
    <lineage>
        <taxon>Eukaryota</taxon>
        <taxon>Metazoa</taxon>
        <taxon>Ecdysozoa</taxon>
        <taxon>Nematoda</taxon>
        <taxon>Chromadorea</taxon>
        <taxon>Rhabditida</taxon>
        <taxon>Tylenchina</taxon>
        <taxon>Tylenchomorpha</taxon>
        <taxon>Sphaerularioidea</taxon>
        <taxon>Anguinidae</taxon>
        <taxon>Anguininae</taxon>
        <taxon>Ditylenchus</taxon>
    </lineage>
</organism>
<dbReference type="PROSITE" id="PS50053">
    <property type="entry name" value="UBIQUITIN_2"/>
    <property type="match status" value="1"/>
</dbReference>
<dbReference type="InterPro" id="IPR000626">
    <property type="entry name" value="Ubiquitin-like_dom"/>
</dbReference>
<dbReference type="SUPFAM" id="SSF52540">
    <property type="entry name" value="P-loop containing nucleoside triphosphate hydrolases"/>
    <property type="match status" value="1"/>
</dbReference>
<dbReference type="CDD" id="cd17039">
    <property type="entry name" value="Ubl_ubiquitin_like"/>
    <property type="match status" value="1"/>
</dbReference>
<feature type="domain" description="Ubiquitin-like" evidence="2">
    <location>
        <begin position="1"/>
        <end position="76"/>
    </location>
</feature>
<keyword evidence="4" id="KW-1185">Reference proteome</keyword>
<feature type="region of interest" description="Disordered" evidence="1">
    <location>
        <begin position="357"/>
        <end position="377"/>
    </location>
</feature>
<evidence type="ECO:0000313" key="4">
    <source>
        <dbReference type="Proteomes" id="UP001201812"/>
    </source>
</evidence>
<dbReference type="Pfam" id="PF00240">
    <property type="entry name" value="ubiquitin"/>
    <property type="match status" value="1"/>
</dbReference>
<evidence type="ECO:0000313" key="3">
    <source>
        <dbReference type="EMBL" id="KAI1697711.1"/>
    </source>
</evidence>
<dbReference type="EMBL" id="JAKKPZ010000254">
    <property type="protein sequence ID" value="KAI1697711.1"/>
    <property type="molecule type" value="Genomic_DNA"/>
</dbReference>
<accession>A0AAD4QY68</accession>
<dbReference type="InterPro" id="IPR029071">
    <property type="entry name" value="Ubiquitin-like_domsf"/>
</dbReference>
<dbReference type="AlphaFoldDB" id="A0AAD4QY68"/>
<sequence>MRVFVRVPNHGTFQYDVTETEDTKQLKDMVVKQLGIAQNDTRLIYGGKQLDDSKQLRDYEIRDRCTVDLLGSLLGGMKFNLQTSSESKQMEVETEKETLADDIGEIFPESSTEIAGALRASFSCFLSVCFKFVVLAKHNVHISTMPSPPQQQQQQLSPPSSATTFKQLLQCSGFIDKTQFIDEFIKCPENEILITAPSGMGKSLLLKMLRDFFSDSKEDLEIDQPDRSKLFDNLWIKGQQTFEQMGSLPVIFVEFPTMLVRNRAAAINSLSSVLRVAIRQHYDVIEDLEGSSPKFNKRAVTQSLNRLLNDKQLFEDVRDAIKNLSMAIDALTGKKPLLIFDNYDSLCSILECEQPTRSTTEEARSGQTTKKRKLNDDATESKAFGPVEYNELLNGILTASIAKNDCYHKVLLAGHYTISLNPNLTKSITNYDFVNDIKPLTSQIGFNEADFEASCKHYKIDESDRKRIREHFVGKRINGDTFYNPSALLRYLWDKDKVKYSEDVQKGIVSYDWARDYRSSLQGCFDALFCNRELRIVLHNISGTSGHAFSDMEIKKEELKYLSEDHECLMKLPPNILMVENPQKIAFLKWMVSSGYAYAEEIESGELRFALANKKVSGYLLKKARPTCDSATVLNNQLLEGATEALREFTEQSLDNIKTEQLKNALENLLQAFSKVTDFRSGSSNSGIHGSEDAFHSIVFFVVANTPCIKRCGSEVVLVDIEYMKDQSPQSQRVTHHISPEPERSGTSLSVRKETKVRADIVFTTQGDRGFVIEMKYNEQGTDGGMDQIEDRYYNGVWTRYRYIKEKVNVVINVRNNQKGKPVCDITASRYNSYELLLVC</sequence>
<evidence type="ECO:0000259" key="2">
    <source>
        <dbReference type="PROSITE" id="PS50053"/>
    </source>
</evidence>
<dbReference type="Pfam" id="PF09820">
    <property type="entry name" value="AAA-ATPase_like"/>
    <property type="match status" value="1"/>
</dbReference>
<dbReference type="InterPro" id="IPR027417">
    <property type="entry name" value="P-loop_NTPase"/>
</dbReference>